<evidence type="ECO:0000259" key="15">
    <source>
        <dbReference type="Pfam" id="PF07715"/>
    </source>
</evidence>
<evidence type="ECO:0000256" key="2">
    <source>
        <dbReference type="ARBA" id="ARBA00008143"/>
    </source>
</evidence>
<gene>
    <name evidence="16" type="ORF">MD535_05305</name>
</gene>
<dbReference type="Gene3D" id="2.40.170.20">
    <property type="entry name" value="TonB-dependent receptor, beta-barrel domain"/>
    <property type="match status" value="1"/>
</dbReference>
<evidence type="ECO:0000259" key="14">
    <source>
        <dbReference type="Pfam" id="PF00593"/>
    </source>
</evidence>
<evidence type="ECO:0000256" key="4">
    <source>
        <dbReference type="ARBA" id="ARBA00022452"/>
    </source>
</evidence>
<feature type="domain" description="TonB-dependent receptor plug" evidence="15">
    <location>
        <begin position="52"/>
        <end position="161"/>
    </location>
</feature>
<keyword evidence="9 16" id="KW-0675">Receptor</keyword>
<evidence type="ECO:0000256" key="5">
    <source>
        <dbReference type="ARBA" id="ARBA00022692"/>
    </source>
</evidence>
<keyword evidence="3 11" id="KW-0813">Transport</keyword>
<evidence type="ECO:0000256" key="13">
    <source>
        <dbReference type="SAM" id="SignalP"/>
    </source>
</evidence>
<dbReference type="Gene3D" id="2.170.130.10">
    <property type="entry name" value="TonB-dependent receptor, plug domain"/>
    <property type="match status" value="1"/>
</dbReference>
<accession>A0A9X3CL75</accession>
<keyword evidence="4 11" id="KW-1134">Transmembrane beta strand</keyword>
<dbReference type="PANTHER" id="PTHR30069">
    <property type="entry name" value="TONB-DEPENDENT OUTER MEMBRANE RECEPTOR"/>
    <property type="match status" value="1"/>
</dbReference>
<dbReference type="PANTHER" id="PTHR30069:SF29">
    <property type="entry name" value="HEMOGLOBIN AND HEMOGLOBIN-HAPTOGLOBIN-BINDING PROTEIN 1-RELATED"/>
    <property type="match status" value="1"/>
</dbReference>
<dbReference type="InterPro" id="IPR036942">
    <property type="entry name" value="Beta-barrel_TonB_sf"/>
</dbReference>
<dbReference type="Pfam" id="PF07715">
    <property type="entry name" value="Plug"/>
    <property type="match status" value="1"/>
</dbReference>
<keyword evidence="5 11" id="KW-0812">Transmembrane</keyword>
<evidence type="ECO:0000256" key="1">
    <source>
        <dbReference type="ARBA" id="ARBA00004571"/>
    </source>
</evidence>
<keyword evidence="17" id="KW-1185">Reference proteome</keyword>
<dbReference type="Proteomes" id="UP001155587">
    <property type="component" value="Unassembled WGS sequence"/>
</dbReference>
<evidence type="ECO:0000313" key="17">
    <source>
        <dbReference type="Proteomes" id="UP001155587"/>
    </source>
</evidence>
<dbReference type="PROSITE" id="PS52016">
    <property type="entry name" value="TONB_DEPENDENT_REC_3"/>
    <property type="match status" value="1"/>
</dbReference>
<organism evidence="16 17">
    <name type="scientific">Vibrio qingdaonensis</name>
    <dbReference type="NCBI Taxonomy" id="2829491"/>
    <lineage>
        <taxon>Bacteria</taxon>
        <taxon>Pseudomonadati</taxon>
        <taxon>Pseudomonadota</taxon>
        <taxon>Gammaproteobacteria</taxon>
        <taxon>Vibrionales</taxon>
        <taxon>Vibrionaceae</taxon>
        <taxon>Vibrio</taxon>
    </lineage>
</organism>
<keyword evidence="10 11" id="KW-0998">Cell outer membrane</keyword>
<comment type="caution">
    <text evidence="16">The sequence shown here is derived from an EMBL/GenBank/DDBJ whole genome shotgun (WGS) entry which is preliminary data.</text>
</comment>
<evidence type="ECO:0000256" key="8">
    <source>
        <dbReference type="ARBA" id="ARBA00023136"/>
    </source>
</evidence>
<dbReference type="RefSeq" id="WP_265673888.1">
    <property type="nucleotide sequence ID" value="NZ_JAKRRY010000004.1"/>
</dbReference>
<evidence type="ECO:0000256" key="3">
    <source>
        <dbReference type="ARBA" id="ARBA00022448"/>
    </source>
</evidence>
<feature type="domain" description="TonB-dependent receptor-like beta-barrel" evidence="14">
    <location>
        <begin position="282"/>
        <end position="679"/>
    </location>
</feature>
<proteinExistence type="inferred from homology"/>
<dbReference type="GO" id="GO:0009279">
    <property type="term" value="C:cell outer membrane"/>
    <property type="evidence" value="ECO:0007669"/>
    <property type="project" value="UniProtKB-SubCell"/>
</dbReference>
<protein>
    <submittedName>
        <fullName evidence="16">TonB-dependent receptor</fullName>
    </submittedName>
</protein>
<dbReference type="InterPro" id="IPR037066">
    <property type="entry name" value="Plug_dom_sf"/>
</dbReference>
<dbReference type="SUPFAM" id="SSF56935">
    <property type="entry name" value="Porins"/>
    <property type="match status" value="1"/>
</dbReference>
<dbReference type="GO" id="GO:0044718">
    <property type="term" value="P:siderophore transmembrane transport"/>
    <property type="evidence" value="ECO:0007669"/>
    <property type="project" value="TreeGrafter"/>
</dbReference>
<dbReference type="AlphaFoldDB" id="A0A9X3CL75"/>
<dbReference type="InterPro" id="IPR012910">
    <property type="entry name" value="Plug_dom"/>
</dbReference>
<evidence type="ECO:0000256" key="11">
    <source>
        <dbReference type="PROSITE-ProRule" id="PRU01360"/>
    </source>
</evidence>
<comment type="similarity">
    <text evidence="2">Belongs to the TonB-dependent receptor family. Hemoglobin/haptoglobin binding protein subfamily.</text>
</comment>
<dbReference type="EMBL" id="JAKRRY010000004">
    <property type="protein sequence ID" value="MCW8345448.1"/>
    <property type="molecule type" value="Genomic_DNA"/>
</dbReference>
<reference evidence="16" key="1">
    <citation type="submission" date="2022-02" db="EMBL/GenBank/DDBJ databases">
        <title>Vibrio sp. nov, a new bacterium isolated from seawater.</title>
        <authorList>
            <person name="Yuan Y."/>
        </authorList>
    </citation>
    <scope>NUCLEOTIDE SEQUENCE</scope>
    <source>
        <strain evidence="16">ZSDZ65</strain>
    </source>
</reference>
<evidence type="ECO:0000313" key="16">
    <source>
        <dbReference type="EMBL" id="MCW8345448.1"/>
    </source>
</evidence>
<sequence length="714" mass="80360">MTAKSSFLIHLSCLALASHTVASDDLMSLIDMPLASLAETKVVSTTRNAQSLADTPASVYVITAKEINRSGARSVADVLALAPGLHVAKFSNYDWGISARGSNQALNNSLLVMVDGRSVFNAMFSGVDWDLIPVSLDSIAQIEIVLGPVGTIWGGNAVNGVVNIITADAESAPQGKVSVSAGNYQYREVKLHEATQLNAKTHISGYVEYVEHMPWTSEEERVQTNQHFGVLTGRFGGRLDYQHLENTLNVQFGGIRSEEDYLWAKYNPHFLFPGKPSTEYFEQVMVAQEYFLGMNHVYERANADTWENDAWLTYSSNDSTDRNTQFARLDLDSRYTLNDVVGTQLMLGVNVRLIDEAFASYSLQDQFTMPYLRTTQSPEFFNQSYGLFANWTVPVTDRTTMMLGSRWQYDNITNRVAPQPQARFSYALSKSQRLWAGWGRAIVTPSRLELSTEFQQNGYIEGAQFSDGNKYDYFYSYVYKGNEDLAVESVETYELGYRFWNEDRLQLSVSGFYSQRDNIRVYKGVSSNQWVISDGSSPGTSGTVIEEYVSQYIDPLSTQSYGGEIAMKWQALENLQLNTNYSYKRIIGDCSGAICSTNNEVTYNLENQPNHFVNAQLMWDISANFWMSSMMQYIAPSVLHPDSNSETSARWPRVFNVEMALSWLPKVGYPRFTASVENLGANQTIEYPETFGAFQNGTQYWVTAEWDYAASLNR</sequence>
<evidence type="ECO:0000256" key="12">
    <source>
        <dbReference type="RuleBase" id="RU003357"/>
    </source>
</evidence>
<keyword evidence="7 12" id="KW-0798">TonB box</keyword>
<evidence type="ECO:0000256" key="9">
    <source>
        <dbReference type="ARBA" id="ARBA00023170"/>
    </source>
</evidence>
<feature type="signal peptide" evidence="13">
    <location>
        <begin position="1"/>
        <end position="17"/>
    </location>
</feature>
<dbReference type="GO" id="GO:0015344">
    <property type="term" value="F:siderophore uptake transmembrane transporter activity"/>
    <property type="evidence" value="ECO:0007669"/>
    <property type="project" value="TreeGrafter"/>
</dbReference>
<evidence type="ECO:0000256" key="10">
    <source>
        <dbReference type="ARBA" id="ARBA00023237"/>
    </source>
</evidence>
<dbReference type="InterPro" id="IPR039426">
    <property type="entry name" value="TonB-dep_rcpt-like"/>
</dbReference>
<dbReference type="Pfam" id="PF00593">
    <property type="entry name" value="TonB_dep_Rec_b-barrel"/>
    <property type="match status" value="1"/>
</dbReference>
<feature type="chain" id="PRO_5040969236" evidence="13">
    <location>
        <begin position="18"/>
        <end position="714"/>
    </location>
</feature>
<keyword evidence="8 11" id="KW-0472">Membrane</keyword>
<evidence type="ECO:0000256" key="6">
    <source>
        <dbReference type="ARBA" id="ARBA00022729"/>
    </source>
</evidence>
<comment type="subcellular location">
    <subcellularLocation>
        <location evidence="1 11">Cell outer membrane</location>
        <topology evidence="1 11">Multi-pass membrane protein</topology>
    </subcellularLocation>
</comment>
<dbReference type="InterPro" id="IPR000531">
    <property type="entry name" value="Beta-barrel_TonB"/>
</dbReference>
<keyword evidence="6 13" id="KW-0732">Signal</keyword>
<name>A0A9X3CL75_9VIBR</name>
<evidence type="ECO:0000256" key="7">
    <source>
        <dbReference type="ARBA" id="ARBA00023077"/>
    </source>
</evidence>